<name>A0A921KLW8_9ACTN</name>
<proteinExistence type="predicted"/>
<gene>
    <name evidence="1" type="ORF">K8U72_10200</name>
</gene>
<dbReference type="Proteomes" id="UP000697330">
    <property type="component" value="Unassembled WGS sequence"/>
</dbReference>
<reference evidence="1" key="1">
    <citation type="journal article" date="2021" name="PeerJ">
        <title>Extensive microbial diversity within the chicken gut microbiome revealed by metagenomics and culture.</title>
        <authorList>
            <person name="Gilroy R."/>
            <person name="Ravi A."/>
            <person name="Getino M."/>
            <person name="Pursley I."/>
            <person name="Horton D.L."/>
            <person name="Alikhan N.F."/>
            <person name="Baker D."/>
            <person name="Gharbi K."/>
            <person name="Hall N."/>
            <person name="Watson M."/>
            <person name="Adriaenssens E.M."/>
            <person name="Foster-Nyarko E."/>
            <person name="Jarju S."/>
            <person name="Secka A."/>
            <person name="Antonio M."/>
            <person name="Oren A."/>
            <person name="Chaudhuri R.R."/>
            <person name="La Ragione R."/>
            <person name="Hildebrand F."/>
            <person name="Pallen M.J."/>
        </authorList>
    </citation>
    <scope>NUCLEOTIDE SEQUENCE</scope>
    <source>
        <strain evidence="1">CHK124-7917</strain>
    </source>
</reference>
<organism evidence="1 2">
    <name type="scientific">Thermophilibacter provencensis</name>
    <dbReference type="NCBI Taxonomy" id="1852386"/>
    <lineage>
        <taxon>Bacteria</taxon>
        <taxon>Bacillati</taxon>
        <taxon>Actinomycetota</taxon>
        <taxon>Coriobacteriia</taxon>
        <taxon>Coriobacteriales</taxon>
        <taxon>Atopobiaceae</taxon>
        <taxon>Thermophilibacter</taxon>
    </lineage>
</organism>
<protein>
    <submittedName>
        <fullName evidence="1">Uncharacterized protein</fullName>
    </submittedName>
</protein>
<accession>A0A921KLW8</accession>
<comment type="caution">
    <text evidence="1">The sequence shown here is derived from an EMBL/GenBank/DDBJ whole genome shotgun (WGS) entry which is preliminary data.</text>
</comment>
<dbReference type="RefSeq" id="WP_274959698.1">
    <property type="nucleotide sequence ID" value="NZ_DYWQ01000156.1"/>
</dbReference>
<reference evidence="1" key="2">
    <citation type="submission" date="2021-09" db="EMBL/GenBank/DDBJ databases">
        <authorList>
            <person name="Gilroy R."/>
        </authorList>
    </citation>
    <scope>NUCLEOTIDE SEQUENCE</scope>
    <source>
        <strain evidence="1">CHK124-7917</strain>
    </source>
</reference>
<evidence type="ECO:0000313" key="2">
    <source>
        <dbReference type="Proteomes" id="UP000697330"/>
    </source>
</evidence>
<dbReference type="EMBL" id="DYWQ01000156">
    <property type="protein sequence ID" value="HJF46132.1"/>
    <property type="molecule type" value="Genomic_DNA"/>
</dbReference>
<evidence type="ECO:0000313" key="1">
    <source>
        <dbReference type="EMBL" id="HJF46132.1"/>
    </source>
</evidence>
<sequence length="75" mass="8959">MTDIVQNLFNDHERDAVELDRSAKGSTAKRKWLACMSERDYLDLKRWAAEDGVTMAEVQSRMIAYERRRRRRRAK</sequence>
<dbReference type="AlphaFoldDB" id="A0A921KLW8"/>